<feature type="domain" description="Helicase C-terminal" evidence="6">
    <location>
        <begin position="348"/>
        <end position="507"/>
    </location>
</feature>
<dbReference type="CDD" id="cd17926">
    <property type="entry name" value="DEXHc_RE"/>
    <property type="match status" value="1"/>
</dbReference>
<evidence type="ECO:0000256" key="3">
    <source>
        <dbReference type="ARBA" id="ARBA00022806"/>
    </source>
</evidence>
<protein>
    <submittedName>
        <fullName evidence="7">DNA helicase</fullName>
    </submittedName>
</protein>
<keyword evidence="8" id="KW-1185">Reference proteome</keyword>
<dbReference type="InterPro" id="IPR027417">
    <property type="entry name" value="P-loop_NTPase"/>
</dbReference>
<dbReference type="PANTHER" id="PTHR11274">
    <property type="entry name" value="RAD25/XP-B DNA REPAIR HELICASE"/>
    <property type="match status" value="1"/>
</dbReference>
<evidence type="ECO:0000259" key="6">
    <source>
        <dbReference type="PROSITE" id="PS51194"/>
    </source>
</evidence>
<evidence type="ECO:0000256" key="4">
    <source>
        <dbReference type="ARBA" id="ARBA00022840"/>
    </source>
</evidence>
<dbReference type="SMART" id="SM00490">
    <property type="entry name" value="HELICc"/>
    <property type="match status" value="1"/>
</dbReference>
<evidence type="ECO:0000313" key="8">
    <source>
        <dbReference type="Proteomes" id="UP000264006"/>
    </source>
</evidence>
<dbReference type="Pfam" id="PF00271">
    <property type="entry name" value="Helicase_C"/>
    <property type="match status" value="1"/>
</dbReference>
<dbReference type="InterPro" id="IPR006935">
    <property type="entry name" value="Helicase/UvrB_N"/>
</dbReference>
<dbReference type="GO" id="GO:0005524">
    <property type="term" value="F:ATP binding"/>
    <property type="evidence" value="ECO:0007669"/>
    <property type="project" value="UniProtKB-KW"/>
</dbReference>
<dbReference type="InterPro" id="IPR050615">
    <property type="entry name" value="ATP-dep_DNA_Helicase"/>
</dbReference>
<feature type="domain" description="Helicase ATP-binding" evidence="5">
    <location>
        <begin position="91"/>
        <end position="242"/>
    </location>
</feature>
<evidence type="ECO:0000256" key="2">
    <source>
        <dbReference type="ARBA" id="ARBA00022801"/>
    </source>
</evidence>
<dbReference type="GO" id="GO:0003677">
    <property type="term" value="F:DNA binding"/>
    <property type="evidence" value="ECO:0007669"/>
    <property type="project" value="InterPro"/>
</dbReference>
<dbReference type="SUPFAM" id="SSF52540">
    <property type="entry name" value="P-loop containing nucleoside triphosphate hydrolases"/>
    <property type="match status" value="1"/>
</dbReference>
<dbReference type="InterPro" id="IPR001650">
    <property type="entry name" value="Helicase_C-like"/>
</dbReference>
<dbReference type="InterPro" id="IPR014001">
    <property type="entry name" value="Helicase_ATP-bd"/>
</dbReference>
<sequence>MAAELLADNPDGLPTPRLVRAVKASGVSASRAVLERALVRDARFHREDVLGKPTWILLDEPAATAPEAPVVPSNGPLDGLALRDWQIAAFAAWAQAGCSGVVEAVTGTGKTRLAIAAIRACLAQDGRALVIVPTLDLLTQWQRQLHELVPGARVGQLGGGRADDLHDHHVVIATPHSAAALPVDLPAGAVGLLVADEAHRYGAPTWGEALKPAFAMRLALTATYERNDEGLVEVLAPYFGGVVQAYSFADAAADGVIAPFDITFVGVPLTDGERSAYDNADGQVRQHRKELVAHGLPKSPLELIAAAAALSAGAEGRPNTKVRREVVAARAFLSALRRRRDVAAQADAKLQVVHALAPSLATDGTRGLVFTDTVEQAELAAVALRRHGVPAEEIHGDLAKDKRRIRLAQFRNGNLQVVVAPRVLDEGVDVPDAELALVLAAFRTRRQMIQRLGRVLRLKDDGRAARLLVAFAVDTREDPKHGAQEDFINEVIDVAQSVRTIDLGQLGR</sequence>
<dbReference type="GO" id="GO:0004386">
    <property type="term" value="F:helicase activity"/>
    <property type="evidence" value="ECO:0007669"/>
    <property type="project" value="UniProtKB-KW"/>
</dbReference>
<dbReference type="Proteomes" id="UP000264006">
    <property type="component" value="Chromosome"/>
</dbReference>
<reference evidence="7 8" key="1">
    <citation type="submission" date="2018-09" db="EMBL/GenBank/DDBJ databases">
        <title>Complete genome sequence of Euzebya sp. DY32-46 isolated from seawater of Pacific Ocean.</title>
        <authorList>
            <person name="Xu L."/>
            <person name="Wu Y.-H."/>
            <person name="Xu X.-W."/>
        </authorList>
    </citation>
    <scope>NUCLEOTIDE SEQUENCE [LARGE SCALE GENOMIC DNA]</scope>
    <source>
        <strain evidence="7 8">DY32-46</strain>
    </source>
</reference>
<name>A0A346XV15_9ACTN</name>
<evidence type="ECO:0000256" key="1">
    <source>
        <dbReference type="ARBA" id="ARBA00022741"/>
    </source>
</evidence>
<dbReference type="PROSITE" id="PS51192">
    <property type="entry name" value="HELICASE_ATP_BIND_1"/>
    <property type="match status" value="1"/>
</dbReference>
<dbReference type="PANTHER" id="PTHR11274:SF0">
    <property type="entry name" value="GENERAL TRANSCRIPTION AND DNA REPAIR FACTOR IIH HELICASE SUBUNIT XPB"/>
    <property type="match status" value="1"/>
</dbReference>
<organism evidence="7 8">
    <name type="scientific">Euzebya pacifica</name>
    <dbReference type="NCBI Taxonomy" id="1608957"/>
    <lineage>
        <taxon>Bacteria</taxon>
        <taxon>Bacillati</taxon>
        <taxon>Actinomycetota</taxon>
        <taxon>Nitriliruptoria</taxon>
        <taxon>Euzebyales</taxon>
    </lineage>
</organism>
<proteinExistence type="predicted"/>
<gene>
    <name evidence="7" type="ORF">DVS28_a1363</name>
</gene>
<dbReference type="AlphaFoldDB" id="A0A346XV15"/>
<dbReference type="Pfam" id="PF04851">
    <property type="entry name" value="ResIII"/>
    <property type="match status" value="1"/>
</dbReference>
<keyword evidence="4" id="KW-0067">ATP-binding</keyword>
<evidence type="ECO:0000313" key="7">
    <source>
        <dbReference type="EMBL" id="AXV06062.1"/>
    </source>
</evidence>
<dbReference type="GO" id="GO:0016787">
    <property type="term" value="F:hydrolase activity"/>
    <property type="evidence" value="ECO:0007669"/>
    <property type="project" value="UniProtKB-KW"/>
</dbReference>
<evidence type="ECO:0000259" key="5">
    <source>
        <dbReference type="PROSITE" id="PS51192"/>
    </source>
</evidence>
<dbReference type="Gene3D" id="3.40.50.300">
    <property type="entry name" value="P-loop containing nucleotide triphosphate hydrolases"/>
    <property type="match status" value="2"/>
</dbReference>
<dbReference type="SMART" id="SM00487">
    <property type="entry name" value="DEXDc"/>
    <property type="match status" value="1"/>
</dbReference>
<keyword evidence="2" id="KW-0378">Hydrolase</keyword>
<keyword evidence="3 7" id="KW-0347">Helicase</keyword>
<dbReference type="EMBL" id="CP031165">
    <property type="protein sequence ID" value="AXV06062.1"/>
    <property type="molecule type" value="Genomic_DNA"/>
</dbReference>
<accession>A0A346XV15</accession>
<dbReference type="KEGG" id="euz:DVS28_a1363"/>
<dbReference type="PROSITE" id="PS51194">
    <property type="entry name" value="HELICASE_CTER"/>
    <property type="match status" value="1"/>
</dbReference>
<keyword evidence="1" id="KW-0547">Nucleotide-binding</keyword>